<feature type="region of interest" description="Disordered" evidence="7">
    <location>
        <begin position="1"/>
        <end position="26"/>
    </location>
</feature>
<dbReference type="AlphaFoldDB" id="A0A8C6S3U2"/>
<keyword evidence="5" id="KW-0040">ANK repeat</keyword>
<keyword evidence="3" id="KW-0677">Repeat</keyword>
<evidence type="ECO:0000256" key="5">
    <source>
        <dbReference type="ARBA" id="ARBA00023043"/>
    </source>
</evidence>
<dbReference type="GO" id="GO:0006537">
    <property type="term" value="P:glutamate biosynthetic process"/>
    <property type="evidence" value="ECO:0007669"/>
    <property type="project" value="TreeGrafter"/>
</dbReference>
<protein>
    <recommendedName>
        <fullName evidence="2">glutaminase</fullName>
        <ecNumber evidence="2">3.5.1.2</ecNumber>
    </recommendedName>
</protein>
<dbReference type="InterPro" id="IPR041541">
    <property type="entry name" value="Glutaminase_EF-hand"/>
</dbReference>
<evidence type="ECO:0000313" key="10">
    <source>
        <dbReference type="Proteomes" id="UP000694523"/>
    </source>
</evidence>
<keyword evidence="4" id="KW-0378">Hydrolase</keyword>
<dbReference type="PANTHER" id="PTHR12544:SF26">
    <property type="entry name" value="GLUTAMINASE"/>
    <property type="match status" value="1"/>
</dbReference>
<sequence length="269" mass="29234">DSPGLAPVPVSASASKPLKLPREKAPASSLIFSLKRSVKPDEKSRTYRSSTSNALIFVGFCFLQVSQDAAGAPRPAPRLIQALTPLQRPVSLVSPGFAAPPVCSSNGCLKPPLPQAPLSPEDRVPAHTWFSPVQSPSKKRAAADVLFDSFSTDGRISVNNFFESIWSSGLHRSDLRLRESFFHMRKLQDSDGTIDRSSFHRCVTGSVSLILKAVQGRFVIPDFSTFTEETQKLFSGCRQLSSSSQREKENGGVDAVKWGVSICTVDGQR</sequence>
<dbReference type="GO" id="GO:0004359">
    <property type="term" value="F:glutaminase activity"/>
    <property type="evidence" value="ECO:0007669"/>
    <property type="project" value="UniProtKB-EC"/>
</dbReference>
<dbReference type="PANTHER" id="PTHR12544">
    <property type="entry name" value="GLUTAMINASE"/>
    <property type="match status" value="1"/>
</dbReference>
<dbReference type="Gene3D" id="3.40.710.10">
    <property type="entry name" value="DD-peptidase/beta-lactamase superfamily"/>
    <property type="match status" value="1"/>
</dbReference>
<proteinExistence type="inferred from homology"/>
<evidence type="ECO:0000256" key="6">
    <source>
        <dbReference type="ARBA" id="ARBA00049534"/>
    </source>
</evidence>
<evidence type="ECO:0000256" key="7">
    <source>
        <dbReference type="SAM" id="MobiDB-lite"/>
    </source>
</evidence>
<evidence type="ECO:0000256" key="1">
    <source>
        <dbReference type="ARBA" id="ARBA00011076"/>
    </source>
</evidence>
<reference evidence="9" key="1">
    <citation type="submission" date="2025-08" db="UniProtKB">
        <authorList>
            <consortium name="Ensembl"/>
        </authorList>
    </citation>
    <scope>IDENTIFICATION</scope>
</reference>
<evidence type="ECO:0000256" key="4">
    <source>
        <dbReference type="ARBA" id="ARBA00022801"/>
    </source>
</evidence>
<dbReference type="Pfam" id="PF17959">
    <property type="entry name" value="EF-hand_14"/>
    <property type="match status" value="1"/>
</dbReference>
<evidence type="ECO:0000313" key="9">
    <source>
        <dbReference type="Ensembl" id="ENSNMLP00000001187.1"/>
    </source>
</evidence>
<reference evidence="9" key="2">
    <citation type="submission" date="2025-09" db="UniProtKB">
        <authorList>
            <consortium name="Ensembl"/>
        </authorList>
    </citation>
    <scope>IDENTIFICATION</scope>
</reference>
<dbReference type="InterPro" id="IPR015868">
    <property type="entry name" value="Glutaminase"/>
</dbReference>
<dbReference type="GO" id="GO:0006543">
    <property type="term" value="P:L-glutamine catabolic process"/>
    <property type="evidence" value="ECO:0007669"/>
    <property type="project" value="TreeGrafter"/>
</dbReference>
<accession>A0A8C6S3U2</accession>
<evidence type="ECO:0000256" key="2">
    <source>
        <dbReference type="ARBA" id="ARBA00012918"/>
    </source>
</evidence>
<evidence type="ECO:0000259" key="8">
    <source>
        <dbReference type="Pfam" id="PF17959"/>
    </source>
</evidence>
<feature type="domain" description="Glutaminase EF-hand" evidence="8">
    <location>
        <begin position="143"/>
        <end position="221"/>
    </location>
</feature>
<evidence type="ECO:0000256" key="3">
    <source>
        <dbReference type="ARBA" id="ARBA00022737"/>
    </source>
</evidence>
<organism evidence="9 10">
    <name type="scientific">Neogobius melanostomus</name>
    <name type="common">round goby</name>
    <dbReference type="NCBI Taxonomy" id="47308"/>
    <lineage>
        <taxon>Eukaryota</taxon>
        <taxon>Metazoa</taxon>
        <taxon>Chordata</taxon>
        <taxon>Craniata</taxon>
        <taxon>Vertebrata</taxon>
        <taxon>Euteleostomi</taxon>
        <taxon>Actinopterygii</taxon>
        <taxon>Neopterygii</taxon>
        <taxon>Teleostei</taxon>
        <taxon>Neoteleostei</taxon>
        <taxon>Acanthomorphata</taxon>
        <taxon>Gobiaria</taxon>
        <taxon>Gobiiformes</taxon>
        <taxon>Gobioidei</taxon>
        <taxon>Gobiidae</taxon>
        <taxon>Benthophilinae</taxon>
        <taxon>Neogobiini</taxon>
        <taxon>Neogobius</taxon>
    </lineage>
</organism>
<dbReference type="Proteomes" id="UP000694523">
    <property type="component" value="Unplaced"/>
</dbReference>
<dbReference type="EC" id="3.5.1.2" evidence="2"/>
<comment type="similarity">
    <text evidence="1">Belongs to the glutaminase family.</text>
</comment>
<comment type="catalytic activity">
    <reaction evidence="6">
        <text>L-glutamine + H2O = L-glutamate + NH4(+)</text>
        <dbReference type="Rhea" id="RHEA:15889"/>
        <dbReference type="ChEBI" id="CHEBI:15377"/>
        <dbReference type="ChEBI" id="CHEBI:28938"/>
        <dbReference type="ChEBI" id="CHEBI:29985"/>
        <dbReference type="ChEBI" id="CHEBI:58359"/>
        <dbReference type="EC" id="3.5.1.2"/>
    </reaction>
</comment>
<dbReference type="InterPro" id="IPR012338">
    <property type="entry name" value="Beta-lactam/transpept-like"/>
</dbReference>
<dbReference type="Gene3D" id="1.10.238.210">
    <property type="match status" value="1"/>
</dbReference>
<keyword evidence="10" id="KW-1185">Reference proteome</keyword>
<name>A0A8C6S3U2_9GOBI</name>
<dbReference type="Ensembl" id="ENSNMLT00000001373.1">
    <property type="protein sequence ID" value="ENSNMLP00000001187.1"/>
    <property type="gene ID" value="ENSNMLG00000000929.1"/>
</dbReference>